<dbReference type="Proteomes" id="UP000324222">
    <property type="component" value="Unassembled WGS sequence"/>
</dbReference>
<protein>
    <submittedName>
        <fullName evidence="2">Uncharacterized protein</fullName>
    </submittedName>
</protein>
<evidence type="ECO:0000256" key="1">
    <source>
        <dbReference type="SAM" id="MobiDB-lite"/>
    </source>
</evidence>
<name>A0A5B7HGJ5_PORTR</name>
<sequence>MRQALRRRGSAVEVRGCRPRKEGAGEGRKRDVRRNTERVYDNERSEFQEGFVLQKSTRVLMNERLWPTWLSGKTVDGGHSYGFLAGLLRIPRWPCQIQLQIPSLSTPGGALSTSS</sequence>
<gene>
    <name evidence="2" type="ORF">E2C01_062838</name>
</gene>
<feature type="region of interest" description="Disordered" evidence="1">
    <location>
        <begin position="1"/>
        <end position="37"/>
    </location>
</feature>
<keyword evidence="3" id="KW-1185">Reference proteome</keyword>
<evidence type="ECO:0000313" key="3">
    <source>
        <dbReference type="Proteomes" id="UP000324222"/>
    </source>
</evidence>
<comment type="caution">
    <text evidence="2">The sequence shown here is derived from an EMBL/GenBank/DDBJ whole genome shotgun (WGS) entry which is preliminary data.</text>
</comment>
<evidence type="ECO:0000313" key="2">
    <source>
        <dbReference type="EMBL" id="MPC68635.1"/>
    </source>
</evidence>
<organism evidence="2 3">
    <name type="scientific">Portunus trituberculatus</name>
    <name type="common">Swimming crab</name>
    <name type="synonym">Neptunus trituberculatus</name>
    <dbReference type="NCBI Taxonomy" id="210409"/>
    <lineage>
        <taxon>Eukaryota</taxon>
        <taxon>Metazoa</taxon>
        <taxon>Ecdysozoa</taxon>
        <taxon>Arthropoda</taxon>
        <taxon>Crustacea</taxon>
        <taxon>Multicrustacea</taxon>
        <taxon>Malacostraca</taxon>
        <taxon>Eumalacostraca</taxon>
        <taxon>Eucarida</taxon>
        <taxon>Decapoda</taxon>
        <taxon>Pleocyemata</taxon>
        <taxon>Brachyura</taxon>
        <taxon>Eubrachyura</taxon>
        <taxon>Portunoidea</taxon>
        <taxon>Portunidae</taxon>
        <taxon>Portuninae</taxon>
        <taxon>Portunus</taxon>
    </lineage>
</organism>
<reference evidence="2 3" key="1">
    <citation type="submission" date="2019-05" db="EMBL/GenBank/DDBJ databases">
        <title>Another draft genome of Portunus trituberculatus and its Hox gene families provides insights of decapod evolution.</title>
        <authorList>
            <person name="Jeong J.-H."/>
            <person name="Song I."/>
            <person name="Kim S."/>
            <person name="Choi T."/>
            <person name="Kim D."/>
            <person name="Ryu S."/>
            <person name="Kim W."/>
        </authorList>
    </citation>
    <scope>NUCLEOTIDE SEQUENCE [LARGE SCALE GENOMIC DNA]</scope>
    <source>
        <tissue evidence="2">Muscle</tissue>
    </source>
</reference>
<dbReference type="EMBL" id="VSRR010028145">
    <property type="protein sequence ID" value="MPC68635.1"/>
    <property type="molecule type" value="Genomic_DNA"/>
</dbReference>
<proteinExistence type="predicted"/>
<dbReference type="AlphaFoldDB" id="A0A5B7HGJ5"/>
<feature type="compositionally biased region" description="Basic and acidic residues" evidence="1">
    <location>
        <begin position="15"/>
        <end position="37"/>
    </location>
</feature>
<accession>A0A5B7HGJ5</accession>